<dbReference type="InterPro" id="IPR004375">
    <property type="entry name" value="NanQ/TabA/YiaL"/>
</dbReference>
<dbReference type="RefSeq" id="WP_090446093.1">
    <property type="nucleotide sequence ID" value="NZ_FOHU01000018.1"/>
</dbReference>
<keyword evidence="2" id="KW-1185">Reference proteome</keyword>
<dbReference type="InterPro" id="IPR037012">
    <property type="entry name" value="NanQ/TabA/YiaL_sf"/>
</dbReference>
<dbReference type="STRING" id="426128.SAMN05660297_03076"/>
<dbReference type="Pfam" id="PF04074">
    <property type="entry name" value="DUF386"/>
    <property type="match status" value="1"/>
</dbReference>
<dbReference type="SUPFAM" id="SSF51197">
    <property type="entry name" value="Clavaminate synthase-like"/>
    <property type="match status" value="1"/>
</dbReference>
<dbReference type="Gene3D" id="2.60.120.370">
    <property type="entry name" value="YhcH/YjgK/YiaL"/>
    <property type="match status" value="1"/>
</dbReference>
<dbReference type="EMBL" id="FOHU01000018">
    <property type="protein sequence ID" value="SET66238.1"/>
    <property type="molecule type" value="Genomic_DNA"/>
</dbReference>
<sequence>MIIDTLKNAHLYYDLAPGLEKGFEFLKTADLENIEPGEYELDGKRVVALVQEYTTMDNPPWETHNYHLDIQYLVKGEEKIGYYPHVEDMVKSGPYNTKTDCDLYEDIEGDFVTIKDDVIMILFPQDGHLPRKALNEPMPVKKIVIKVLI</sequence>
<gene>
    <name evidence="1" type="ORF">SAMN05660297_03076</name>
</gene>
<dbReference type="GO" id="GO:0005829">
    <property type="term" value="C:cytosol"/>
    <property type="evidence" value="ECO:0007669"/>
    <property type="project" value="TreeGrafter"/>
</dbReference>
<organism evidence="1 2">
    <name type="scientific">Natronincola peptidivorans</name>
    <dbReference type="NCBI Taxonomy" id="426128"/>
    <lineage>
        <taxon>Bacteria</taxon>
        <taxon>Bacillati</taxon>
        <taxon>Bacillota</taxon>
        <taxon>Clostridia</taxon>
        <taxon>Peptostreptococcales</taxon>
        <taxon>Natronincolaceae</taxon>
        <taxon>Natronincola</taxon>
    </lineage>
</organism>
<dbReference type="AlphaFoldDB" id="A0A1I0G5N6"/>
<dbReference type="PANTHER" id="PTHR34986">
    <property type="entry name" value="EVOLVED BETA-GALACTOSIDASE SUBUNIT BETA"/>
    <property type="match status" value="1"/>
</dbReference>
<protein>
    <submittedName>
        <fullName evidence="1">YhcH/YjgK/YiaL family protein</fullName>
    </submittedName>
</protein>
<dbReference type="PANTHER" id="PTHR34986:SF1">
    <property type="entry name" value="PROTEIN YIAL"/>
    <property type="match status" value="1"/>
</dbReference>
<dbReference type="Proteomes" id="UP000199568">
    <property type="component" value="Unassembled WGS sequence"/>
</dbReference>
<evidence type="ECO:0000313" key="1">
    <source>
        <dbReference type="EMBL" id="SET66238.1"/>
    </source>
</evidence>
<proteinExistence type="predicted"/>
<dbReference type="OrthoDB" id="9792756at2"/>
<name>A0A1I0G5N6_9FIRM</name>
<dbReference type="NCBIfam" id="TIGR00022">
    <property type="entry name" value="YhcH/YjgK/YiaL family protein"/>
    <property type="match status" value="1"/>
</dbReference>
<reference evidence="1 2" key="1">
    <citation type="submission" date="2016-10" db="EMBL/GenBank/DDBJ databases">
        <authorList>
            <person name="de Groot N.N."/>
        </authorList>
    </citation>
    <scope>NUCLEOTIDE SEQUENCE [LARGE SCALE GENOMIC DNA]</scope>
    <source>
        <strain evidence="1 2">DSM 18979</strain>
    </source>
</reference>
<evidence type="ECO:0000313" key="2">
    <source>
        <dbReference type="Proteomes" id="UP000199568"/>
    </source>
</evidence>
<accession>A0A1I0G5N6</accession>